<dbReference type="GO" id="GO:0016887">
    <property type="term" value="F:ATP hydrolysis activity"/>
    <property type="evidence" value="ECO:0007669"/>
    <property type="project" value="InterPro"/>
</dbReference>
<protein>
    <submittedName>
        <fullName evidence="4">ABC transporter domain-containing protein</fullName>
    </submittedName>
</protein>
<proteinExistence type="predicted"/>
<dbReference type="InterPro" id="IPR027417">
    <property type="entry name" value="P-loop_NTPase"/>
</dbReference>
<evidence type="ECO:0000256" key="2">
    <source>
        <dbReference type="ARBA" id="ARBA00022737"/>
    </source>
</evidence>
<dbReference type="GO" id="GO:0140359">
    <property type="term" value="F:ABC-type transporter activity"/>
    <property type="evidence" value="ECO:0007669"/>
    <property type="project" value="InterPro"/>
</dbReference>
<keyword evidence="2" id="KW-0677">Repeat</keyword>
<dbReference type="WBParaSite" id="HPLM_0000997101-mRNA-1">
    <property type="protein sequence ID" value="HPLM_0000997101-mRNA-1"/>
    <property type="gene ID" value="HPLM_0000997101"/>
</dbReference>
<sequence length="495" mass="54788">LEMYAFENPTRVIAGIILENVSPTGTTLSRVVRYKIRQIPAFTPTTMAAREVLGSNSDPKMINMSKNELTFQDIIERSIISVMTGLPIVEPGAGMEEMAYPCFLYDRFLVDMQSVIPLLLALSYLCTFATLVENIVYEKEHGITEVFPYSHGYLMFHNIIFGLHDAWNVLDNSRTVYIPSVVGLDDRSIRVNWTSLFEQLGHSPTVFTVGVLMVVILVESGVFFALALYIIKVFPGTQGIESRWYFPVASLIDTNSDEVSSEITTLSESEITDEQVVIIVEGKEIGGSTRVQVGLCPQHNVLFPSLTVFEHLRFYSALKNHELSQKEITRASLDMIVDLRLEDKCDENASSLSGGMQRRLCIGIAFIADLPLLLLAGQCSDCLSHAAHAIVLDNEIFPVNDVDNGILPKDLTLSKCSHLMTVNLCAWAETVVLLLSDLPLLLLAGQCSDCLSHAARAIVLDNEIFPVNDVYNGILPKDLTLSKCSHLMTVMGFVS</sequence>
<evidence type="ECO:0000313" key="4">
    <source>
        <dbReference type="WBParaSite" id="HPLM_0000997101-mRNA-1"/>
    </source>
</evidence>
<dbReference type="Pfam" id="PF00005">
    <property type="entry name" value="ABC_tran"/>
    <property type="match status" value="1"/>
</dbReference>
<dbReference type="InterPro" id="IPR003439">
    <property type="entry name" value="ABC_transporter-like_ATP-bd"/>
</dbReference>
<dbReference type="GO" id="GO:0005319">
    <property type="term" value="F:lipid transporter activity"/>
    <property type="evidence" value="ECO:0007669"/>
    <property type="project" value="TreeGrafter"/>
</dbReference>
<evidence type="ECO:0000259" key="3">
    <source>
        <dbReference type="Pfam" id="PF00005"/>
    </source>
</evidence>
<organism evidence="4">
    <name type="scientific">Haemonchus placei</name>
    <name type="common">Barber's pole worm</name>
    <dbReference type="NCBI Taxonomy" id="6290"/>
    <lineage>
        <taxon>Eukaryota</taxon>
        <taxon>Metazoa</taxon>
        <taxon>Ecdysozoa</taxon>
        <taxon>Nematoda</taxon>
        <taxon>Chromadorea</taxon>
        <taxon>Rhabditida</taxon>
        <taxon>Rhabditina</taxon>
        <taxon>Rhabditomorpha</taxon>
        <taxon>Strongyloidea</taxon>
        <taxon>Trichostrongylidae</taxon>
        <taxon>Haemonchus</taxon>
    </lineage>
</organism>
<feature type="domain" description="ABC transporter" evidence="3">
    <location>
        <begin position="279"/>
        <end position="375"/>
    </location>
</feature>
<dbReference type="Gene3D" id="3.40.50.300">
    <property type="entry name" value="P-loop containing nucleotide triphosphate hydrolases"/>
    <property type="match status" value="1"/>
</dbReference>
<keyword evidence="1" id="KW-0813">Transport</keyword>
<dbReference type="InterPro" id="IPR026082">
    <property type="entry name" value="ABCA"/>
</dbReference>
<dbReference type="PANTHER" id="PTHR19229:SF36">
    <property type="entry name" value="ATP-BINDING CASSETTE SUB-FAMILY A MEMBER 2"/>
    <property type="match status" value="1"/>
</dbReference>
<dbReference type="SUPFAM" id="SSF52540">
    <property type="entry name" value="P-loop containing nucleoside triphosphate hydrolases"/>
    <property type="match status" value="1"/>
</dbReference>
<evidence type="ECO:0000256" key="1">
    <source>
        <dbReference type="ARBA" id="ARBA00022448"/>
    </source>
</evidence>
<dbReference type="GO" id="GO:0016020">
    <property type="term" value="C:membrane"/>
    <property type="evidence" value="ECO:0007669"/>
    <property type="project" value="InterPro"/>
</dbReference>
<dbReference type="GO" id="GO:0005524">
    <property type="term" value="F:ATP binding"/>
    <property type="evidence" value="ECO:0007669"/>
    <property type="project" value="InterPro"/>
</dbReference>
<dbReference type="AlphaFoldDB" id="A0A158QN89"/>
<dbReference type="PANTHER" id="PTHR19229">
    <property type="entry name" value="ATP-BINDING CASSETTE TRANSPORTER SUBFAMILY A ABCA"/>
    <property type="match status" value="1"/>
</dbReference>
<accession>A0A158QN89</accession>
<name>A0A158QN89_HAEPC</name>
<reference evidence="4" key="1">
    <citation type="submission" date="2016-04" db="UniProtKB">
        <authorList>
            <consortium name="WormBaseParasite"/>
        </authorList>
    </citation>
    <scope>IDENTIFICATION</scope>
</reference>